<keyword evidence="3" id="KW-0238">DNA-binding</keyword>
<dbReference type="InterPro" id="IPR038969">
    <property type="entry name" value="FEN"/>
</dbReference>
<evidence type="ECO:0000313" key="6">
    <source>
        <dbReference type="Proteomes" id="UP000036987"/>
    </source>
</evidence>
<evidence type="ECO:0000256" key="1">
    <source>
        <dbReference type="ARBA" id="ARBA00022722"/>
    </source>
</evidence>
<dbReference type="InterPro" id="IPR036279">
    <property type="entry name" value="5-3_exonuclease_C_sf"/>
</dbReference>
<evidence type="ECO:0000259" key="4">
    <source>
        <dbReference type="SMART" id="SM00475"/>
    </source>
</evidence>
<keyword evidence="6" id="KW-1185">Reference proteome</keyword>
<dbReference type="GO" id="GO:0008409">
    <property type="term" value="F:5'-3' exonuclease activity"/>
    <property type="evidence" value="ECO:0007669"/>
    <property type="project" value="InterPro"/>
</dbReference>
<protein>
    <submittedName>
        <fullName evidence="5">DNA polymerase I</fullName>
    </submittedName>
</protein>
<dbReference type="InterPro" id="IPR020046">
    <property type="entry name" value="5-3_exonucl_a-hlix_arch_N"/>
</dbReference>
<dbReference type="PANTHER" id="PTHR42646">
    <property type="entry name" value="FLAP ENDONUCLEASE XNI"/>
    <property type="match status" value="1"/>
</dbReference>
<evidence type="ECO:0000313" key="5">
    <source>
        <dbReference type="EMBL" id="KMZ73906.1"/>
    </source>
</evidence>
<sequence>MYPSYKSHREPTPDTIVQGFQYLKAAIKAMSIKVIEVPGVEADDVIGTLAVKSVASGMKVRIVSPDKDFFQILSPSLRILRIAPRGHEIVSFGMENFAKIYGELKPSQFVDIISLMGDSADNIPGVLGIGQVNAIKLITKFGTLENLLQCIDQVQEERIREALKANAKKACLSKNLAILRTDLPSYLVPDNTSDFLFRKPKDNGEKCISLLRAIAAYSEGSSVDSIIKRASILWSKLEE</sequence>
<accession>A0A0K9PY07</accession>
<dbReference type="Gene3D" id="3.40.50.1010">
    <property type="entry name" value="5'-nuclease"/>
    <property type="match status" value="1"/>
</dbReference>
<dbReference type="GO" id="GO:0017108">
    <property type="term" value="F:5'-flap endonuclease activity"/>
    <property type="evidence" value="ECO:0000318"/>
    <property type="project" value="GO_Central"/>
</dbReference>
<dbReference type="Proteomes" id="UP000036987">
    <property type="component" value="Unassembled WGS sequence"/>
</dbReference>
<organism evidence="5 6">
    <name type="scientific">Zostera marina</name>
    <name type="common">Eelgrass</name>
    <dbReference type="NCBI Taxonomy" id="29655"/>
    <lineage>
        <taxon>Eukaryota</taxon>
        <taxon>Viridiplantae</taxon>
        <taxon>Streptophyta</taxon>
        <taxon>Embryophyta</taxon>
        <taxon>Tracheophyta</taxon>
        <taxon>Spermatophyta</taxon>
        <taxon>Magnoliopsida</taxon>
        <taxon>Liliopsida</taxon>
        <taxon>Zosteraceae</taxon>
        <taxon>Zostera</taxon>
    </lineage>
</organism>
<dbReference type="SMART" id="SM00475">
    <property type="entry name" value="53EXOc"/>
    <property type="match status" value="1"/>
</dbReference>
<dbReference type="CDD" id="cd09859">
    <property type="entry name" value="PIN_53EXO"/>
    <property type="match status" value="1"/>
</dbReference>
<keyword evidence="1" id="KW-0540">Nuclease</keyword>
<dbReference type="FunFam" id="1.10.150.20:FF:000003">
    <property type="entry name" value="DNA polymerase I"/>
    <property type="match status" value="1"/>
</dbReference>
<dbReference type="OrthoDB" id="275278at2759"/>
<dbReference type="InterPro" id="IPR008918">
    <property type="entry name" value="HhH2"/>
</dbReference>
<dbReference type="GO" id="GO:0003677">
    <property type="term" value="F:DNA binding"/>
    <property type="evidence" value="ECO:0007669"/>
    <property type="project" value="UniProtKB-KW"/>
</dbReference>
<dbReference type="Pfam" id="PF01367">
    <property type="entry name" value="5_3_exonuc"/>
    <property type="match status" value="1"/>
</dbReference>
<keyword evidence="2" id="KW-0378">Hydrolase</keyword>
<reference evidence="6" key="1">
    <citation type="journal article" date="2016" name="Nature">
        <title>The genome of the seagrass Zostera marina reveals angiosperm adaptation to the sea.</title>
        <authorList>
            <person name="Olsen J.L."/>
            <person name="Rouze P."/>
            <person name="Verhelst B."/>
            <person name="Lin Y.-C."/>
            <person name="Bayer T."/>
            <person name="Collen J."/>
            <person name="Dattolo E."/>
            <person name="De Paoli E."/>
            <person name="Dittami S."/>
            <person name="Maumus F."/>
            <person name="Michel G."/>
            <person name="Kersting A."/>
            <person name="Lauritano C."/>
            <person name="Lohaus R."/>
            <person name="Toepel M."/>
            <person name="Tonon T."/>
            <person name="Vanneste K."/>
            <person name="Amirebrahimi M."/>
            <person name="Brakel J."/>
            <person name="Bostroem C."/>
            <person name="Chovatia M."/>
            <person name="Grimwood J."/>
            <person name="Jenkins J.W."/>
            <person name="Jueterbock A."/>
            <person name="Mraz A."/>
            <person name="Stam W.T."/>
            <person name="Tice H."/>
            <person name="Bornberg-Bauer E."/>
            <person name="Green P.J."/>
            <person name="Pearson G.A."/>
            <person name="Procaccini G."/>
            <person name="Duarte C.M."/>
            <person name="Schmutz J."/>
            <person name="Reusch T.B.H."/>
            <person name="Van de Peer Y."/>
        </authorList>
    </citation>
    <scope>NUCLEOTIDE SEQUENCE [LARGE SCALE GENOMIC DNA]</scope>
    <source>
        <strain evidence="6">cv. Finnish</strain>
    </source>
</reference>
<comment type="caution">
    <text evidence="5">The sequence shown here is derived from an EMBL/GenBank/DDBJ whole genome shotgun (WGS) entry which is preliminary data.</text>
</comment>
<evidence type="ECO:0000256" key="3">
    <source>
        <dbReference type="ARBA" id="ARBA00023125"/>
    </source>
</evidence>
<dbReference type="SMART" id="SM00279">
    <property type="entry name" value="HhH2"/>
    <property type="match status" value="1"/>
</dbReference>
<dbReference type="PANTHER" id="PTHR42646:SF2">
    <property type="entry name" value="5'-3' EXONUCLEASE FAMILY PROTEIN"/>
    <property type="match status" value="1"/>
</dbReference>
<dbReference type="SUPFAM" id="SSF47807">
    <property type="entry name" value="5' to 3' exonuclease, C-terminal subdomain"/>
    <property type="match status" value="1"/>
</dbReference>
<dbReference type="InterPro" id="IPR002421">
    <property type="entry name" value="5-3_exonuclease"/>
</dbReference>
<proteinExistence type="predicted"/>
<dbReference type="GO" id="GO:0033567">
    <property type="term" value="P:DNA replication, Okazaki fragment processing"/>
    <property type="evidence" value="ECO:0000318"/>
    <property type="project" value="GO_Central"/>
</dbReference>
<dbReference type="InterPro" id="IPR020045">
    <property type="entry name" value="DNA_polI_H3TH"/>
</dbReference>
<dbReference type="AlphaFoldDB" id="A0A0K9PY07"/>
<dbReference type="EMBL" id="LFYR01000514">
    <property type="protein sequence ID" value="KMZ73906.1"/>
    <property type="molecule type" value="Genomic_DNA"/>
</dbReference>
<dbReference type="CDD" id="cd09898">
    <property type="entry name" value="H3TH_53EXO"/>
    <property type="match status" value="1"/>
</dbReference>
<dbReference type="OMA" id="IEMARIC"/>
<dbReference type="SUPFAM" id="SSF88723">
    <property type="entry name" value="PIN domain-like"/>
    <property type="match status" value="1"/>
</dbReference>
<feature type="domain" description="5'-3' exonuclease" evidence="4">
    <location>
        <begin position="1"/>
        <end position="198"/>
    </location>
</feature>
<gene>
    <name evidence="5" type="ORF">ZOSMA_13G01120</name>
</gene>
<dbReference type="Pfam" id="PF02739">
    <property type="entry name" value="5_3_exonuc_N"/>
    <property type="match status" value="1"/>
</dbReference>
<evidence type="ECO:0000256" key="2">
    <source>
        <dbReference type="ARBA" id="ARBA00022801"/>
    </source>
</evidence>
<dbReference type="InterPro" id="IPR029060">
    <property type="entry name" value="PIN-like_dom_sf"/>
</dbReference>
<dbReference type="Gene3D" id="1.10.150.20">
    <property type="entry name" value="5' to 3' exonuclease, C-terminal subdomain"/>
    <property type="match status" value="1"/>
</dbReference>
<dbReference type="STRING" id="29655.A0A0K9PY07"/>
<name>A0A0K9PY07_ZOSMR</name>